<evidence type="ECO:0008006" key="4">
    <source>
        <dbReference type="Google" id="ProtNLM"/>
    </source>
</evidence>
<evidence type="ECO:0000256" key="1">
    <source>
        <dbReference type="SAM" id="SignalP"/>
    </source>
</evidence>
<comment type="caution">
    <text evidence="2">The sequence shown here is derived from an EMBL/GenBank/DDBJ whole genome shotgun (WGS) entry which is preliminary data.</text>
</comment>
<evidence type="ECO:0000313" key="3">
    <source>
        <dbReference type="Proteomes" id="UP000246132"/>
    </source>
</evidence>
<proteinExistence type="predicted"/>
<feature type="signal peptide" evidence="1">
    <location>
        <begin position="1"/>
        <end position="31"/>
    </location>
</feature>
<evidence type="ECO:0000313" key="2">
    <source>
        <dbReference type="EMBL" id="RKF07088.1"/>
    </source>
</evidence>
<dbReference type="EMBL" id="QFWV02000004">
    <property type="protein sequence ID" value="RKF07088.1"/>
    <property type="molecule type" value="Genomic_DNA"/>
</dbReference>
<sequence length="130" mass="13079">MNRLAPGRHDGARAVLVRLALIAALAMAAFAHRPAAATPTGMSALEMAHYVLPDGSMPVRCLPEDDGGISGSLCEFCLIAGGAAVPGPGNCLPAMRLRAETGSPLVTRTGPPIAAAHLETAPVRGPPPAG</sequence>
<keyword evidence="1" id="KW-0732">Signal</keyword>
<dbReference type="AlphaFoldDB" id="A0A3A8ACL8"/>
<dbReference type="OrthoDB" id="7744280at2"/>
<organism evidence="2 3">
    <name type="scientific">Oceaniradius stylonematis</name>
    <dbReference type="NCBI Taxonomy" id="2184161"/>
    <lineage>
        <taxon>Bacteria</taxon>
        <taxon>Pseudomonadati</taxon>
        <taxon>Pseudomonadota</taxon>
        <taxon>Alphaproteobacteria</taxon>
        <taxon>Hyphomicrobiales</taxon>
        <taxon>Ahrensiaceae</taxon>
        <taxon>Oceaniradius</taxon>
    </lineage>
</organism>
<dbReference type="RefSeq" id="WP_120222630.1">
    <property type="nucleotide sequence ID" value="NZ_CP159474.1"/>
</dbReference>
<gene>
    <name evidence="2" type="ORF">DEM25_004305</name>
</gene>
<protein>
    <recommendedName>
        <fullName evidence="4">DUF2946 domain-containing protein</fullName>
    </recommendedName>
</protein>
<name>A0A3A8ACL8_9HYPH</name>
<dbReference type="Proteomes" id="UP000246132">
    <property type="component" value="Unassembled WGS sequence"/>
</dbReference>
<keyword evidence="3" id="KW-1185">Reference proteome</keyword>
<feature type="chain" id="PRO_5017484715" description="DUF2946 domain-containing protein" evidence="1">
    <location>
        <begin position="32"/>
        <end position="130"/>
    </location>
</feature>
<reference evidence="2 3" key="1">
    <citation type="journal article" date="2018" name="Int. J. Syst. Bacteriol.">
        <title>Oceaniradius stylonemae gen. nov., sp. nov., isolated from a red alga, Stylonema cornu-cervi.</title>
        <authorList>
            <person name="Jeong S."/>
        </authorList>
    </citation>
    <scope>NUCLEOTIDE SEQUENCE [LARGE SCALE GENOMIC DNA]</scope>
    <source>
        <strain evidence="2 3">StC1</strain>
    </source>
</reference>
<accession>A0A3A8ACL8</accession>